<protein>
    <submittedName>
        <fullName evidence="2">Uncharacterized protein</fullName>
    </submittedName>
</protein>
<accession>A0A8J9V447</accession>
<feature type="transmembrane region" description="Helical" evidence="1">
    <location>
        <begin position="221"/>
        <end position="245"/>
    </location>
</feature>
<feature type="non-terminal residue" evidence="2">
    <location>
        <position position="338"/>
    </location>
</feature>
<keyword evidence="1" id="KW-0472">Membrane</keyword>
<sequence length="338" mass="39269">MIEVYGAFDNTVMARDRKTLIYVFPVLYQHDLMGYCDVVLNYRCKKKVGILHAHLPFDTRVISKLTSNSVLKKYINTDKGVKCKTLDQDSLRKCCPANCDLKYSGKRPFYDEILHKCTEAPDCIAEGSKELPSIVYVPQINICKNLGQELSFQDIYALSTGLGTMSFTTEKVHNSKIELKSNCSTISQNLFLLRDLMYGKLCPCKEVIDFRDGCKLAVFRIILSVLSICAMLLSCVCCIHTIIWFHRQWLEGNIRNFMMKVRSKFKRTENIWRFKCNKRRRSQHNLLREVVARDIPIELRSNIASVCDRMQMEIQNQKRYRNSDIGSQISLQKEHLYN</sequence>
<organism evidence="2 3">
    <name type="scientific">Brenthis ino</name>
    <name type="common">lesser marbled fritillary</name>
    <dbReference type="NCBI Taxonomy" id="405034"/>
    <lineage>
        <taxon>Eukaryota</taxon>
        <taxon>Metazoa</taxon>
        <taxon>Ecdysozoa</taxon>
        <taxon>Arthropoda</taxon>
        <taxon>Hexapoda</taxon>
        <taxon>Insecta</taxon>
        <taxon>Pterygota</taxon>
        <taxon>Neoptera</taxon>
        <taxon>Endopterygota</taxon>
        <taxon>Lepidoptera</taxon>
        <taxon>Glossata</taxon>
        <taxon>Ditrysia</taxon>
        <taxon>Papilionoidea</taxon>
        <taxon>Nymphalidae</taxon>
        <taxon>Heliconiinae</taxon>
        <taxon>Argynnini</taxon>
        <taxon>Brenthis</taxon>
    </lineage>
</organism>
<keyword evidence="3" id="KW-1185">Reference proteome</keyword>
<dbReference type="Proteomes" id="UP000838878">
    <property type="component" value="Chromosome 14"/>
</dbReference>
<evidence type="ECO:0000313" key="3">
    <source>
        <dbReference type="Proteomes" id="UP000838878"/>
    </source>
</evidence>
<name>A0A8J9V447_9NEOP</name>
<dbReference type="AlphaFoldDB" id="A0A8J9V447"/>
<evidence type="ECO:0000256" key="1">
    <source>
        <dbReference type="SAM" id="Phobius"/>
    </source>
</evidence>
<keyword evidence="1" id="KW-1133">Transmembrane helix</keyword>
<evidence type="ECO:0000313" key="2">
    <source>
        <dbReference type="EMBL" id="CAH0719675.1"/>
    </source>
</evidence>
<gene>
    <name evidence="2" type="ORF">BINO364_LOCUS5983</name>
</gene>
<reference evidence="2" key="1">
    <citation type="submission" date="2021-12" db="EMBL/GenBank/DDBJ databases">
        <authorList>
            <person name="Martin H S."/>
        </authorList>
    </citation>
    <scope>NUCLEOTIDE SEQUENCE</scope>
</reference>
<dbReference type="EMBL" id="OV170234">
    <property type="protein sequence ID" value="CAH0719675.1"/>
    <property type="molecule type" value="Genomic_DNA"/>
</dbReference>
<keyword evidence="1" id="KW-0812">Transmembrane</keyword>
<proteinExistence type="predicted"/>
<dbReference type="OrthoDB" id="5977855at2759"/>